<feature type="compositionally biased region" description="Basic and acidic residues" evidence="1">
    <location>
        <begin position="16"/>
        <end position="32"/>
    </location>
</feature>
<feature type="domain" description="Transposase DDE" evidence="2">
    <location>
        <begin position="39"/>
        <end position="454"/>
    </location>
</feature>
<name>A0A4P2R0A5_SORCE</name>
<protein>
    <recommendedName>
        <fullName evidence="2">Transposase DDE domain-containing protein</fullName>
    </recommendedName>
</protein>
<proteinExistence type="predicted"/>
<evidence type="ECO:0000313" key="4">
    <source>
        <dbReference type="Proteomes" id="UP000295497"/>
    </source>
</evidence>
<dbReference type="RefSeq" id="WP_207217607.1">
    <property type="nucleotide sequence ID" value="NZ_CP012672.1"/>
</dbReference>
<dbReference type="SUPFAM" id="SSF53098">
    <property type="entry name" value="Ribonuclease H-like"/>
    <property type="match status" value="1"/>
</dbReference>
<reference evidence="3 4" key="1">
    <citation type="submission" date="2015-09" db="EMBL/GenBank/DDBJ databases">
        <title>Sorangium comparison.</title>
        <authorList>
            <person name="Zaburannyi N."/>
            <person name="Bunk B."/>
            <person name="Overmann J."/>
            <person name="Mueller R."/>
        </authorList>
    </citation>
    <scope>NUCLEOTIDE SEQUENCE [LARGE SCALE GENOMIC DNA]</scope>
    <source>
        <strain evidence="3 4">So ce836</strain>
    </source>
</reference>
<feature type="region of interest" description="Disordered" evidence="1">
    <location>
        <begin position="1"/>
        <end position="32"/>
    </location>
</feature>
<sequence length="462" mass="51633">MTKRRHTPSTSKVRRRELGFKRKGDGRHQERIRRPDPCRIHIEPTEKNLTGVAGLAPFGAFIRELGVDAALSRSFSRLKTGRSVVYPMAAQMRLLMDSALAGEERVFGIEALAVDPLFVRLAGGVVPSIDTVYRDLCRFDEESLEALHRMVVDHGLALVARRKHRFVHIDVDTTVEPLFGTQEGALPGPNPRYHGRPSYHPILARIAEADAIVGAKLRPGDTSFGEADVPFVEECIDRARAAAPSAVIYVRIDGAGDCSALMHAVAVKGCFFLTKARMSPDLVGMVAHATGWRTIDRDADGRPRRQVTEVPFRRSDWPDGVRVIAVRTRDRENGKQIYLWEGLDYTVQVFLTNEPVEAPEDVAARYDLRAGIEPLIGDVKHGWGCGRVPSHSFNANHAALLLKLLTANLMRRYVLEHVPHLASWRTPWLRRALILVPGRLARSSRGTKLHVPERSQLARWLN</sequence>
<dbReference type="Proteomes" id="UP000295497">
    <property type="component" value="Chromosome"/>
</dbReference>
<dbReference type="InterPro" id="IPR047960">
    <property type="entry name" value="Transpos_IS1380"/>
</dbReference>
<dbReference type="InterPro" id="IPR012337">
    <property type="entry name" value="RNaseH-like_sf"/>
</dbReference>
<dbReference type="NCBIfam" id="NF033539">
    <property type="entry name" value="transpos_IS1380"/>
    <property type="match status" value="1"/>
</dbReference>
<organism evidence="3 4">
    <name type="scientific">Sorangium cellulosum</name>
    <name type="common">Polyangium cellulosum</name>
    <dbReference type="NCBI Taxonomy" id="56"/>
    <lineage>
        <taxon>Bacteria</taxon>
        <taxon>Pseudomonadati</taxon>
        <taxon>Myxococcota</taxon>
        <taxon>Polyangia</taxon>
        <taxon>Polyangiales</taxon>
        <taxon>Polyangiaceae</taxon>
        <taxon>Sorangium</taxon>
    </lineage>
</organism>
<evidence type="ECO:0000313" key="3">
    <source>
        <dbReference type="EMBL" id="AUX36028.1"/>
    </source>
</evidence>
<evidence type="ECO:0000256" key="1">
    <source>
        <dbReference type="SAM" id="MobiDB-lite"/>
    </source>
</evidence>
<feature type="compositionally biased region" description="Basic residues" evidence="1">
    <location>
        <begin position="1"/>
        <end position="15"/>
    </location>
</feature>
<gene>
    <name evidence="3" type="ORF">SOCE836_082320</name>
</gene>
<evidence type="ECO:0000259" key="2">
    <source>
        <dbReference type="Pfam" id="PF13701"/>
    </source>
</evidence>
<dbReference type="EMBL" id="CP012672">
    <property type="protein sequence ID" value="AUX36028.1"/>
    <property type="molecule type" value="Genomic_DNA"/>
</dbReference>
<accession>A0A4P2R0A5</accession>
<dbReference type="AlphaFoldDB" id="A0A4P2R0A5"/>
<dbReference type="Pfam" id="PF13701">
    <property type="entry name" value="DDE_Tnp_1_4"/>
    <property type="match status" value="1"/>
</dbReference>
<dbReference type="InterPro" id="IPR025668">
    <property type="entry name" value="Tnp_DDE_dom"/>
</dbReference>